<accession>U6GMW2</accession>
<dbReference type="FunFam" id="3.50.7.10:FF:000066">
    <property type="match status" value="1"/>
</dbReference>
<keyword evidence="5 7" id="KW-0067">ATP-binding</keyword>
<evidence type="ECO:0000256" key="1">
    <source>
        <dbReference type="ARBA" id="ARBA00004496"/>
    </source>
</evidence>
<reference evidence="8" key="2">
    <citation type="submission" date="2013-10" db="EMBL/GenBank/DDBJ databases">
        <authorList>
            <person name="Aslett M."/>
        </authorList>
    </citation>
    <scope>NUCLEOTIDE SEQUENCE</scope>
    <source>
        <strain evidence="8">Houghton</strain>
    </source>
</reference>
<evidence type="ECO:0000256" key="3">
    <source>
        <dbReference type="ARBA" id="ARBA00022490"/>
    </source>
</evidence>
<comment type="similarity">
    <text evidence="2 7">Belongs to the TCP-1 chaperonin family.</text>
</comment>
<dbReference type="GO" id="GO:0140662">
    <property type="term" value="F:ATP-dependent protein folding chaperone"/>
    <property type="evidence" value="ECO:0007669"/>
    <property type="project" value="InterPro"/>
</dbReference>
<dbReference type="Gene3D" id="3.30.260.10">
    <property type="entry name" value="TCP-1-like chaperonin intermediate domain"/>
    <property type="match status" value="1"/>
</dbReference>
<proteinExistence type="inferred from homology"/>
<evidence type="ECO:0000256" key="7">
    <source>
        <dbReference type="RuleBase" id="RU004187"/>
    </source>
</evidence>
<comment type="subcellular location">
    <subcellularLocation>
        <location evidence="1">Cytoplasm</location>
    </subcellularLocation>
</comment>
<dbReference type="InterPro" id="IPR002194">
    <property type="entry name" value="Chaperonin_TCP-1_CS"/>
</dbReference>
<gene>
    <name evidence="8" type="ORF">EAH_00061640</name>
</gene>
<evidence type="ECO:0000256" key="4">
    <source>
        <dbReference type="ARBA" id="ARBA00022741"/>
    </source>
</evidence>
<dbReference type="PROSITE" id="PS00995">
    <property type="entry name" value="TCP1_3"/>
    <property type="match status" value="1"/>
</dbReference>
<dbReference type="GO" id="GO:0051082">
    <property type="term" value="F:unfolded protein binding"/>
    <property type="evidence" value="ECO:0007669"/>
    <property type="project" value="InterPro"/>
</dbReference>
<dbReference type="SUPFAM" id="SSF52029">
    <property type="entry name" value="GroEL apical domain-like"/>
    <property type="match status" value="1"/>
</dbReference>
<dbReference type="SUPFAM" id="SSF54849">
    <property type="entry name" value="GroEL-intermediate domain like"/>
    <property type="match status" value="1"/>
</dbReference>
<evidence type="ECO:0000313" key="9">
    <source>
        <dbReference type="Proteomes" id="UP000018050"/>
    </source>
</evidence>
<sequence>MLVGGAGQLKLTKDGSVLLHEMQIQHPTAALIARAAAAQDEITGDGTTSSVLLVGELLRQAERFIAEGVHPRLLCAGFDKARKKTLELLDEVKISSGELPERELQVSVACTSLRTKLSASFADKLAEDIVDAVMCIYTPKQELDLFMVEVLHMKHRLAEETKLVKGMVLDHGCRHPDMPKHLKNCFILTCNVSLEYEKSEVNAGFFYTSAEQREKLVAAERKFTDDKVNKIIQLKRAVCTPENKKNFVVLNQKGIDPPSLDLLAKEGIMALRR</sequence>
<evidence type="ECO:0000256" key="6">
    <source>
        <dbReference type="ARBA" id="ARBA00023186"/>
    </source>
</evidence>
<feature type="non-terminal residue" evidence="8">
    <location>
        <position position="273"/>
    </location>
</feature>
<reference evidence="8" key="1">
    <citation type="submission" date="2013-10" db="EMBL/GenBank/DDBJ databases">
        <title>Genomic analysis of the causative agents of coccidiosis in chickens.</title>
        <authorList>
            <person name="Reid A.J."/>
            <person name="Blake D."/>
            <person name="Billington K."/>
            <person name="Browne H."/>
            <person name="Dunn M."/>
            <person name="Hung S."/>
            <person name="Kawahara F."/>
            <person name="Miranda-Saavedra D."/>
            <person name="Mourier T."/>
            <person name="Nagra H."/>
            <person name="Otto T.D."/>
            <person name="Rawlings N."/>
            <person name="Sanchez A."/>
            <person name="Sanders M."/>
            <person name="Subramaniam C."/>
            <person name="Tay Y."/>
            <person name="Dear P."/>
            <person name="Doerig C."/>
            <person name="Gruber A."/>
            <person name="Parkinson J."/>
            <person name="Shirley M."/>
            <person name="Wan K.L."/>
            <person name="Berriman M."/>
            <person name="Tomley F."/>
            <person name="Pain A."/>
        </authorList>
    </citation>
    <scope>NUCLEOTIDE SEQUENCE</scope>
    <source>
        <strain evidence="8">Houghton</strain>
    </source>
</reference>
<dbReference type="GO" id="GO:0016887">
    <property type="term" value="F:ATP hydrolysis activity"/>
    <property type="evidence" value="ECO:0007669"/>
    <property type="project" value="InterPro"/>
</dbReference>
<dbReference type="GO" id="GO:0005737">
    <property type="term" value="C:cytoplasm"/>
    <property type="evidence" value="ECO:0007669"/>
    <property type="project" value="UniProtKB-SubCell"/>
</dbReference>
<protein>
    <submittedName>
        <fullName evidence="8">TCP-1/cpn60 family chaperonin, putative</fullName>
    </submittedName>
</protein>
<dbReference type="Gene3D" id="1.10.560.10">
    <property type="entry name" value="GroEL-like equatorial domain"/>
    <property type="match status" value="1"/>
</dbReference>
<keyword evidence="6 7" id="KW-0143">Chaperone</keyword>
<keyword evidence="3" id="KW-0963">Cytoplasm</keyword>
<dbReference type="VEuPathDB" id="ToxoDB:EAH_00061640"/>
<keyword evidence="9" id="KW-1185">Reference proteome</keyword>
<dbReference type="FunFam" id="1.10.560.10:FF:000058">
    <property type="entry name" value="T-complex protein 1 subunit zeta"/>
    <property type="match status" value="1"/>
</dbReference>
<dbReference type="OMA" id="WARMASF"/>
<dbReference type="OrthoDB" id="10052040at2759"/>
<dbReference type="PANTHER" id="PTHR11353">
    <property type="entry name" value="CHAPERONIN"/>
    <property type="match status" value="1"/>
</dbReference>
<dbReference type="Pfam" id="PF00118">
    <property type="entry name" value="Cpn60_TCP1"/>
    <property type="match status" value="1"/>
</dbReference>
<evidence type="ECO:0000256" key="5">
    <source>
        <dbReference type="ARBA" id="ARBA00022840"/>
    </source>
</evidence>
<name>U6GMW2_EIMAC</name>
<dbReference type="InterPro" id="IPR027410">
    <property type="entry name" value="TCP-1-like_intermed_sf"/>
</dbReference>
<evidence type="ECO:0000256" key="2">
    <source>
        <dbReference type="ARBA" id="ARBA00008020"/>
    </source>
</evidence>
<dbReference type="RefSeq" id="XP_013248775.1">
    <property type="nucleotide sequence ID" value="XM_013393321.1"/>
</dbReference>
<dbReference type="InterPro" id="IPR027413">
    <property type="entry name" value="GROEL-like_equatorial_sf"/>
</dbReference>
<dbReference type="Proteomes" id="UP000018050">
    <property type="component" value="Unassembled WGS sequence"/>
</dbReference>
<keyword evidence="4 7" id="KW-0547">Nucleotide-binding</keyword>
<dbReference type="SUPFAM" id="SSF48592">
    <property type="entry name" value="GroEL equatorial domain-like"/>
    <property type="match status" value="1"/>
</dbReference>
<dbReference type="InterPro" id="IPR002423">
    <property type="entry name" value="Cpn60/GroEL/TCP-1"/>
</dbReference>
<dbReference type="InterPro" id="IPR027409">
    <property type="entry name" value="GroEL-like_apical_dom_sf"/>
</dbReference>
<dbReference type="GeneID" id="25274234"/>
<dbReference type="EMBL" id="HG671680">
    <property type="protein sequence ID" value="CDI81531.1"/>
    <property type="molecule type" value="Genomic_DNA"/>
</dbReference>
<dbReference type="GO" id="GO:0005524">
    <property type="term" value="F:ATP binding"/>
    <property type="evidence" value="ECO:0007669"/>
    <property type="project" value="UniProtKB-KW"/>
</dbReference>
<organism evidence="8 9">
    <name type="scientific">Eimeria acervulina</name>
    <name type="common">Coccidian parasite</name>
    <dbReference type="NCBI Taxonomy" id="5801"/>
    <lineage>
        <taxon>Eukaryota</taxon>
        <taxon>Sar</taxon>
        <taxon>Alveolata</taxon>
        <taxon>Apicomplexa</taxon>
        <taxon>Conoidasida</taxon>
        <taxon>Coccidia</taxon>
        <taxon>Eucoccidiorida</taxon>
        <taxon>Eimeriorina</taxon>
        <taxon>Eimeriidae</taxon>
        <taxon>Eimeria</taxon>
    </lineage>
</organism>
<dbReference type="InterPro" id="IPR017998">
    <property type="entry name" value="Chaperone_TCP-1"/>
</dbReference>
<dbReference type="PRINTS" id="PR00304">
    <property type="entry name" value="TCOMPLEXTCP1"/>
</dbReference>
<dbReference type="Gene3D" id="3.50.7.10">
    <property type="entry name" value="GroEL"/>
    <property type="match status" value="1"/>
</dbReference>
<dbReference type="AlphaFoldDB" id="U6GMW2"/>
<evidence type="ECO:0000313" key="8">
    <source>
        <dbReference type="EMBL" id="CDI81531.1"/>
    </source>
</evidence>